<reference evidence="1 2" key="1">
    <citation type="journal article" date="2019" name="Nat. Ecol. Evol.">
        <title>Megaphylogeny resolves global patterns of mushroom evolution.</title>
        <authorList>
            <person name="Varga T."/>
            <person name="Krizsan K."/>
            <person name="Foldi C."/>
            <person name="Dima B."/>
            <person name="Sanchez-Garcia M."/>
            <person name="Sanchez-Ramirez S."/>
            <person name="Szollosi G.J."/>
            <person name="Szarkandi J.G."/>
            <person name="Papp V."/>
            <person name="Albert L."/>
            <person name="Andreopoulos W."/>
            <person name="Angelini C."/>
            <person name="Antonin V."/>
            <person name="Barry K.W."/>
            <person name="Bougher N.L."/>
            <person name="Buchanan P."/>
            <person name="Buyck B."/>
            <person name="Bense V."/>
            <person name="Catcheside P."/>
            <person name="Chovatia M."/>
            <person name="Cooper J."/>
            <person name="Damon W."/>
            <person name="Desjardin D."/>
            <person name="Finy P."/>
            <person name="Geml J."/>
            <person name="Haridas S."/>
            <person name="Hughes K."/>
            <person name="Justo A."/>
            <person name="Karasinski D."/>
            <person name="Kautmanova I."/>
            <person name="Kiss B."/>
            <person name="Kocsube S."/>
            <person name="Kotiranta H."/>
            <person name="LaButti K.M."/>
            <person name="Lechner B.E."/>
            <person name="Liimatainen K."/>
            <person name="Lipzen A."/>
            <person name="Lukacs Z."/>
            <person name="Mihaltcheva S."/>
            <person name="Morgado L.N."/>
            <person name="Niskanen T."/>
            <person name="Noordeloos M.E."/>
            <person name="Ohm R.A."/>
            <person name="Ortiz-Santana B."/>
            <person name="Ovrebo C."/>
            <person name="Racz N."/>
            <person name="Riley R."/>
            <person name="Savchenko A."/>
            <person name="Shiryaev A."/>
            <person name="Soop K."/>
            <person name="Spirin V."/>
            <person name="Szebenyi C."/>
            <person name="Tomsovsky M."/>
            <person name="Tulloss R.E."/>
            <person name="Uehling J."/>
            <person name="Grigoriev I.V."/>
            <person name="Vagvolgyi C."/>
            <person name="Papp T."/>
            <person name="Martin F.M."/>
            <person name="Miettinen O."/>
            <person name="Hibbett D.S."/>
            <person name="Nagy L.G."/>
        </authorList>
    </citation>
    <scope>NUCLEOTIDE SEQUENCE [LARGE SCALE GENOMIC DNA]</scope>
    <source>
        <strain evidence="1 2">FP101781</strain>
    </source>
</reference>
<sequence length="76" mass="8130">MSFATLPPSSLSLSTGFGSPSRGVLRAWFKDRCCISSAQPHLNISVGGWDVGMPLEQLVVSALDEELNLAPLQPFV</sequence>
<name>A0A4Y7TU01_COPMI</name>
<comment type="caution">
    <text evidence="1">The sequence shown here is derived from an EMBL/GenBank/DDBJ whole genome shotgun (WGS) entry which is preliminary data.</text>
</comment>
<gene>
    <name evidence="1" type="ORF">FA13DRAFT_1726227</name>
</gene>
<protein>
    <submittedName>
        <fullName evidence="1">Uncharacterized protein</fullName>
    </submittedName>
</protein>
<keyword evidence="2" id="KW-1185">Reference proteome</keyword>
<dbReference type="Proteomes" id="UP000298030">
    <property type="component" value="Unassembled WGS sequence"/>
</dbReference>
<evidence type="ECO:0000313" key="2">
    <source>
        <dbReference type="Proteomes" id="UP000298030"/>
    </source>
</evidence>
<dbReference type="AlphaFoldDB" id="A0A4Y7TU01"/>
<organism evidence="1 2">
    <name type="scientific">Coprinellus micaceus</name>
    <name type="common">Glistening ink-cap mushroom</name>
    <name type="synonym">Coprinus micaceus</name>
    <dbReference type="NCBI Taxonomy" id="71717"/>
    <lineage>
        <taxon>Eukaryota</taxon>
        <taxon>Fungi</taxon>
        <taxon>Dikarya</taxon>
        <taxon>Basidiomycota</taxon>
        <taxon>Agaricomycotina</taxon>
        <taxon>Agaricomycetes</taxon>
        <taxon>Agaricomycetidae</taxon>
        <taxon>Agaricales</taxon>
        <taxon>Agaricineae</taxon>
        <taxon>Psathyrellaceae</taxon>
        <taxon>Coprinellus</taxon>
    </lineage>
</organism>
<proteinExistence type="predicted"/>
<dbReference type="EMBL" id="QPFP01000004">
    <property type="protein sequence ID" value="TEB37092.1"/>
    <property type="molecule type" value="Genomic_DNA"/>
</dbReference>
<accession>A0A4Y7TU01</accession>
<evidence type="ECO:0000313" key="1">
    <source>
        <dbReference type="EMBL" id="TEB37092.1"/>
    </source>
</evidence>